<accession>A0A918W067</accession>
<protein>
    <submittedName>
        <fullName evidence="1">Uncharacterized protein</fullName>
    </submittedName>
</protein>
<dbReference type="EMBL" id="BMXB01000009">
    <property type="protein sequence ID" value="GHA40954.1"/>
    <property type="molecule type" value="Genomic_DNA"/>
</dbReference>
<keyword evidence="2" id="KW-1185">Reference proteome</keyword>
<name>A0A918W067_9FLAO</name>
<proteinExistence type="predicted"/>
<organism evidence="1 2">
    <name type="scientific">Salinimicrobium marinum</name>
    <dbReference type="NCBI Taxonomy" id="680283"/>
    <lineage>
        <taxon>Bacteria</taxon>
        <taxon>Pseudomonadati</taxon>
        <taxon>Bacteroidota</taxon>
        <taxon>Flavobacteriia</taxon>
        <taxon>Flavobacteriales</taxon>
        <taxon>Flavobacteriaceae</taxon>
        <taxon>Salinimicrobium</taxon>
    </lineage>
</organism>
<dbReference type="AlphaFoldDB" id="A0A918W067"/>
<reference evidence="1" key="1">
    <citation type="journal article" date="2014" name="Int. J. Syst. Evol. Microbiol.">
        <title>Complete genome sequence of Corynebacterium casei LMG S-19264T (=DSM 44701T), isolated from a smear-ripened cheese.</title>
        <authorList>
            <consortium name="US DOE Joint Genome Institute (JGI-PGF)"/>
            <person name="Walter F."/>
            <person name="Albersmeier A."/>
            <person name="Kalinowski J."/>
            <person name="Ruckert C."/>
        </authorList>
    </citation>
    <scope>NUCLEOTIDE SEQUENCE</scope>
    <source>
        <strain evidence="1">KCTC 12719</strain>
    </source>
</reference>
<comment type="caution">
    <text evidence="1">The sequence shown here is derived from an EMBL/GenBank/DDBJ whole genome shotgun (WGS) entry which is preliminary data.</text>
</comment>
<evidence type="ECO:0000313" key="2">
    <source>
        <dbReference type="Proteomes" id="UP000610456"/>
    </source>
</evidence>
<gene>
    <name evidence="1" type="ORF">GCM10007103_22890</name>
</gene>
<sequence>MKNSGTTVLFGVIFLLYGTTGFSQSSVRSAYESFDTAIHVQNTGLANGTEYVEQHIVKNNKHKYLDTPEYRTGTVVYDGQPYYNVDLKYNVYDDLLLVRIPTTGGTAAFELHKEKVNSFEINNSSFISVKENPENKSQFFEILIDGSHFLLLKKHLKKARKHLDQNFTYFEFEKDSPEYLLSFNGEYYEVNSRRSIRRLFPNQEEQIRDFYRSNSSLQKSDPDTFLTLLFKDLASSNSELKIK</sequence>
<reference evidence="1" key="2">
    <citation type="submission" date="2020-09" db="EMBL/GenBank/DDBJ databases">
        <authorList>
            <person name="Sun Q."/>
            <person name="Kim S."/>
        </authorList>
    </citation>
    <scope>NUCLEOTIDE SEQUENCE</scope>
    <source>
        <strain evidence="1">KCTC 12719</strain>
    </source>
</reference>
<dbReference type="Proteomes" id="UP000610456">
    <property type="component" value="Unassembled WGS sequence"/>
</dbReference>
<dbReference type="RefSeq" id="WP_189604898.1">
    <property type="nucleotide sequence ID" value="NZ_BMXB01000009.1"/>
</dbReference>
<evidence type="ECO:0000313" key="1">
    <source>
        <dbReference type="EMBL" id="GHA40954.1"/>
    </source>
</evidence>